<name>A0A5Q2MQX0_9ACTN</name>
<dbReference type="AlphaFoldDB" id="A0A5Q2MQX0"/>
<proteinExistence type="predicted"/>
<protein>
    <recommendedName>
        <fullName evidence="3">Terpene cyclase/mutase family protein</fullName>
    </recommendedName>
</protein>
<dbReference type="SUPFAM" id="SSF48239">
    <property type="entry name" value="Terpenoid cyclases/Protein prenyltransferases"/>
    <property type="match status" value="1"/>
</dbReference>
<evidence type="ECO:0008006" key="3">
    <source>
        <dbReference type="Google" id="ProtNLM"/>
    </source>
</evidence>
<dbReference type="Gene3D" id="1.50.10.20">
    <property type="match status" value="1"/>
</dbReference>
<evidence type="ECO:0000313" key="1">
    <source>
        <dbReference type="EMBL" id="QGG42810.1"/>
    </source>
</evidence>
<dbReference type="CDD" id="cd00688">
    <property type="entry name" value="ISOPREN_C2_like"/>
    <property type="match status" value="1"/>
</dbReference>
<dbReference type="Proteomes" id="UP000392064">
    <property type="component" value="Chromosome"/>
</dbReference>
<evidence type="ECO:0000313" key="2">
    <source>
        <dbReference type="Proteomes" id="UP000392064"/>
    </source>
</evidence>
<dbReference type="InterPro" id="IPR008930">
    <property type="entry name" value="Terpenoid_cyclase/PrenylTrfase"/>
</dbReference>
<organism evidence="1 2">
    <name type="scientific">Aeromicrobium yanjiei</name>
    <dbReference type="NCBI Taxonomy" id="2662028"/>
    <lineage>
        <taxon>Bacteria</taxon>
        <taxon>Bacillati</taxon>
        <taxon>Actinomycetota</taxon>
        <taxon>Actinomycetes</taxon>
        <taxon>Propionibacteriales</taxon>
        <taxon>Nocardioidaceae</taxon>
        <taxon>Aeromicrobium</taxon>
    </lineage>
</organism>
<accession>A0A5Q2MQX0</accession>
<keyword evidence="2" id="KW-1185">Reference proteome</keyword>
<reference evidence="1 2" key="1">
    <citation type="submission" date="2019-11" db="EMBL/GenBank/DDBJ databases">
        <authorList>
            <person name="Li J."/>
        </authorList>
    </citation>
    <scope>NUCLEOTIDE SEQUENCE [LARGE SCALE GENOMIC DNA]</scope>
    <source>
        <strain evidence="1 2">MF47</strain>
    </source>
</reference>
<gene>
    <name evidence="1" type="ORF">GEV26_16305</name>
</gene>
<dbReference type="EMBL" id="CP045737">
    <property type="protein sequence ID" value="QGG42810.1"/>
    <property type="molecule type" value="Genomic_DNA"/>
</dbReference>
<sequence length="539" mass="55292">MTDPRCRGTHVTGLRVLPCCSRKEIMKITTLRRLAAAALAVGTVVAAPSAQAAPNSYAYSAARWLADQLTDGVVHNAQWDFDDYGLTLDVALALEALDTRAGTTATILDAFAQDPTRYTQYEDSKYAGATGKLAVTVQLAGRDATAFGGHNLIAEAEQRVVTTGASAGRAKDLGDDYSNTITQAWVVRALSTAGSDLADDTVGYLLKQQCDDGSFRTDMKDEACATGAGTIDATALALQALDEAQDAGEPGLQDDIDEGVDWLLDQQRPDGSFLNDGAANTNSTGLAAATLKTLGEPGAAGSAASWIVSRQVTDAVGEDTLLANELGAIAFDDAALAGGKTAGITVESRDQWIRATAQAAVGVDAQLAATKLTVSAPTGFVSGGKKIAVTVKGLAAGEKVTVTIPGARVTGTAGDAGSTTVQVPTPTSTGKRTIAVTGARTSRSGAGTVQVLGAKKLPVSVRSASVKKGKGQRVTVSGLAAAEPVTIRYRGKDVKKGKASSKGTFSHTFTVGSSAGKKTIKVTGAFSNRTGSRTFKVTR</sequence>
<dbReference type="KEGG" id="aef:GEV26_16305"/>